<keyword evidence="2 6" id="KW-0812">Transmembrane</keyword>
<dbReference type="Gene3D" id="3.40.1110.10">
    <property type="entry name" value="Calcium-transporting ATPase, cytoplasmic domain N"/>
    <property type="match status" value="1"/>
</dbReference>
<dbReference type="GO" id="GO:0016020">
    <property type="term" value="C:membrane"/>
    <property type="evidence" value="ECO:0007669"/>
    <property type="project" value="UniProtKB-SubCell"/>
</dbReference>
<name>A0A084ABF4_LACLC</name>
<dbReference type="InterPro" id="IPR001757">
    <property type="entry name" value="P_typ_ATPase"/>
</dbReference>
<dbReference type="SUPFAM" id="SSF81653">
    <property type="entry name" value="Calcium ATPase, transduction domain A"/>
    <property type="match status" value="1"/>
</dbReference>
<dbReference type="PRINTS" id="PR00120">
    <property type="entry name" value="HATPASE"/>
</dbReference>
<evidence type="ECO:0000256" key="4">
    <source>
        <dbReference type="ARBA" id="ARBA00022989"/>
    </source>
</evidence>
<dbReference type="Gene3D" id="2.70.150.10">
    <property type="entry name" value="Calcium-transporting ATPase, cytoplasmic transduction domain A"/>
    <property type="match status" value="1"/>
</dbReference>
<comment type="subcellular location">
    <subcellularLocation>
        <location evidence="1">Membrane</location>
        <topology evidence="1">Multi-pass membrane protein</topology>
    </subcellularLocation>
</comment>
<dbReference type="SFLD" id="SFLDG00002">
    <property type="entry name" value="C1.7:_P-type_atpase_like"/>
    <property type="match status" value="1"/>
</dbReference>
<keyword evidence="5 6" id="KW-0472">Membrane</keyword>
<dbReference type="Pfam" id="PF00122">
    <property type="entry name" value="E1-E2_ATPase"/>
    <property type="match status" value="1"/>
</dbReference>
<feature type="transmembrane region" description="Helical" evidence="6">
    <location>
        <begin position="596"/>
        <end position="615"/>
    </location>
</feature>
<accession>A0A084ABF4</accession>
<evidence type="ECO:0000313" key="9">
    <source>
        <dbReference type="Proteomes" id="UP000028401"/>
    </source>
</evidence>
<dbReference type="Gene3D" id="1.20.1110.10">
    <property type="entry name" value="Calcium-transporting ATPase, transmembrane domain"/>
    <property type="match status" value="1"/>
</dbReference>
<feature type="transmembrane region" description="Helical" evidence="6">
    <location>
        <begin position="724"/>
        <end position="742"/>
    </location>
</feature>
<dbReference type="GO" id="GO:0005524">
    <property type="term" value="F:ATP binding"/>
    <property type="evidence" value="ECO:0007669"/>
    <property type="project" value="InterPro"/>
</dbReference>
<dbReference type="RefSeq" id="WP_042748185.1">
    <property type="nucleotide sequence ID" value="NZ_AZSI01000030.1"/>
</dbReference>
<feature type="domain" description="P-type ATPase A" evidence="7">
    <location>
        <begin position="97"/>
        <end position="195"/>
    </location>
</feature>
<dbReference type="InterPro" id="IPR008250">
    <property type="entry name" value="ATPase_P-typ_transduc_dom_A_sf"/>
</dbReference>
<keyword evidence="3" id="KW-1278">Translocase</keyword>
<dbReference type="PATRIC" id="fig|1415168.3.peg.1266"/>
<dbReference type="InterPro" id="IPR023214">
    <property type="entry name" value="HAD_sf"/>
</dbReference>
<reference evidence="8 9" key="1">
    <citation type="submission" date="2014-06" db="EMBL/GenBank/DDBJ databases">
        <title>Draft genome sequence of the putrescine producing strain Lactococcus lactis subsp cremoris GE214.</title>
        <authorList>
            <person name="Ladero V."/>
            <person name="Linares D.M."/>
            <person name="del Rio B."/>
            <person name="Mayo B."/>
            <person name="Martin M.C."/>
            <person name="Fernandez M."/>
            <person name="Alvarez M.A."/>
        </authorList>
    </citation>
    <scope>NUCLEOTIDE SEQUENCE [LARGE SCALE GENOMIC DNA]</scope>
    <source>
        <strain evidence="8 9">GE214</strain>
    </source>
</reference>
<dbReference type="InterPro" id="IPR023299">
    <property type="entry name" value="ATPase_P-typ_cyto_dom_N"/>
</dbReference>
<dbReference type="InterPro" id="IPR044492">
    <property type="entry name" value="P_typ_ATPase_HD_dom"/>
</dbReference>
<evidence type="ECO:0000256" key="2">
    <source>
        <dbReference type="ARBA" id="ARBA00022692"/>
    </source>
</evidence>
<proteinExistence type="predicted"/>
<dbReference type="NCBIfam" id="TIGR01494">
    <property type="entry name" value="ATPase_P-type"/>
    <property type="match status" value="2"/>
</dbReference>
<dbReference type="InterPro" id="IPR059000">
    <property type="entry name" value="ATPase_P-type_domA"/>
</dbReference>
<evidence type="ECO:0000256" key="1">
    <source>
        <dbReference type="ARBA" id="ARBA00004141"/>
    </source>
</evidence>
<dbReference type="PRINTS" id="PR00119">
    <property type="entry name" value="CATATPASE"/>
</dbReference>
<feature type="transmembrane region" description="Helical" evidence="6">
    <location>
        <begin position="254"/>
        <end position="278"/>
    </location>
</feature>
<comment type="caution">
    <text evidence="8">The sequence shown here is derived from an EMBL/GenBank/DDBJ whole genome shotgun (WGS) entry which is preliminary data.</text>
</comment>
<keyword evidence="4 6" id="KW-1133">Transmembrane helix</keyword>
<dbReference type="InterPro" id="IPR023298">
    <property type="entry name" value="ATPase_P-typ_TM_dom_sf"/>
</dbReference>
<feature type="transmembrane region" description="Helical" evidence="6">
    <location>
        <begin position="754"/>
        <end position="776"/>
    </location>
</feature>
<evidence type="ECO:0000256" key="3">
    <source>
        <dbReference type="ARBA" id="ARBA00022967"/>
    </source>
</evidence>
<evidence type="ECO:0000259" key="7">
    <source>
        <dbReference type="Pfam" id="PF00122"/>
    </source>
</evidence>
<dbReference type="AlphaFoldDB" id="A0A084ABF4"/>
<feature type="transmembrane region" description="Helical" evidence="6">
    <location>
        <begin position="621"/>
        <end position="640"/>
    </location>
</feature>
<sequence>MDKVNMTKGLTNTEVEEQKKLGNVNVTTIKVGNSNKDIIIKNSMTIFNLLNLILAVVLFVIGSYKNMLFIFSIISNTSIGIYQEIKAKRIIEKLSFLKQEKVEVIREGEKASIHKEELVLNDIICLKKGDQVPVDAISLENGMDVDESMITGESDFIEKQTGDFIYSGSLVMQGTAKAQVQAVGNHTFISKLAKEASVLKKAKSKIQQQIDKILKIIVIGIIPISILVLLNQFVFSSLDLSVIPQRKTAIIGTAATITSLIPEGLVLLTSVALALGVIKLSRMNVLTQELSAIETLARVDVLCLDKTGTITEVQMNVEQVLYYAKEKPEVDKIMSFIISLDEEQNASMEALKKYFDTSQKSNFELETYHPFSSETKYQSIELKGGSTYNLGAFDLVAKELTTKQNADIEKALDEGYRILALSQSKANEKDSLVCLILLKDRPKKEAKRILEYFEKQGTKIKIISGDHPKTVSLIAKEVGLEADYVGLSELPDDEKEFKKIVEEKTIFGRITPERKRDIIASLQSNGHTVGMIGDGINDILALKKSDCPIALGSGNEATKSVAQFILLKNDFSVLPDILKEGRKVINNITRVASMNLLRVIYTFTLTVLLLITHHLFPLESINLMMMGIFTVGIPSALLVLEKDEKRNEEDILQKIRNNALPTGIIIGVAIFAMLALAYKFPIYTSFTNGHVVTHYKEFISDVTLIIGSVQLFSLYLLCRPLSRFRAIVITGMTALFYGTYFIEPVTKFLGIAPFTSFRFLIPTSICILLILIIRAFFSKEVKMRSKKLILLISCLLLVSGFSFTKLRQYSVRAMTDSPQYKKILVNNWEKSQLNKENTNEK</sequence>
<dbReference type="Proteomes" id="UP000028401">
    <property type="component" value="Unassembled WGS sequence"/>
</dbReference>
<feature type="transmembrane region" description="Helical" evidence="6">
    <location>
        <begin position="213"/>
        <end position="234"/>
    </location>
</feature>
<dbReference type="Gene3D" id="3.40.50.1000">
    <property type="entry name" value="HAD superfamily/HAD-like"/>
    <property type="match status" value="1"/>
</dbReference>
<protein>
    <submittedName>
        <fullName evidence="8">Cation transport ATPase</fullName>
    </submittedName>
</protein>
<dbReference type="EMBL" id="AZSI01000030">
    <property type="protein sequence ID" value="KEY62633.1"/>
    <property type="molecule type" value="Genomic_DNA"/>
</dbReference>
<evidence type="ECO:0000313" key="8">
    <source>
        <dbReference type="EMBL" id="KEY62633.1"/>
    </source>
</evidence>
<gene>
    <name evidence="8" type="ORF">U725_01186</name>
</gene>
<dbReference type="SFLD" id="SFLDS00003">
    <property type="entry name" value="Haloacid_Dehalogenase"/>
    <property type="match status" value="1"/>
</dbReference>
<dbReference type="SFLD" id="SFLDF00027">
    <property type="entry name" value="p-type_atpase"/>
    <property type="match status" value="1"/>
</dbReference>
<evidence type="ECO:0000256" key="6">
    <source>
        <dbReference type="SAM" id="Phobius"/>
    </source>
</evidence>
<dbReference type="InterPro" id="IPR018303">
    <property type="entry name" value="ATPase_P-typ_P_site"/>
</dbReference>
<dbReference type="PANTHER" id="PTHR42861">
    <property type="entry name" value="CALCIUM-TRANSPORTING ATPASE"/>
    <property type="match status" value="1"/>
</dbReference>
<dbReference type="PROSITE" id="PS00154">
    <property type="entry name" value="ATPASE_E1_E2"/>
    <property type="match status" value="1"/>
</dbReference>
<organism evidence="8 9">
    <name type="scientific">Lactococcus cremoris subsp. cremoris GE214</name>
    <dbReference type="NCBI Taxonomy" id="1415168"/>
    <lineage>
        <taxon>Bacteria</taxon>
        <taxon>Bacillati</taxon>
        <taxon>Bacillota</taxon>
        <taxon>Bacilli</taxon>
        <taxon>Lactobacillales</taxon>
        <taxon>Streptococcaceae</taxon>
        <taxon>Lactococcus</taxon>
        <taxon>Lactococcus cremoris subsp. cremoris</taxon>
    </lineage>
</organism>
<dbReference type="SUPFAM" id="SSF81665">
    <property type="entry name" value="Calcium ATPase, transmembrane domain M"/>
    <property type="match status" value="1"/>
</dbReference>
<dbReference type="InterPro" id="IPR036412">
    <property type="entry name" value="HAD-like_sf"/>
</dbReference>
<evidence type="ECO:0000256" key="5">
    <source>
        <dbReference type="ARBA" id="ARBA00023136"/>
    </source>
</evidence>
<dbReference type="GO" id="GO:0016887">
    <property type="term" value="F:ATP hydrolysis activity"/>
    <property type="evidence" value="ECO:0007669"/>
    <property type="project" value="InterPro"/>
</dbReference>
<dbReference type="Pfam" id="PF00702">
    <property type="entry name" value="Hydrolase"/>
    <property type="match status" value="1"/>
</dbReference>
<feature type="transmembrane region" description="Helical" evidence="6">
    <location>
        <begin position="698"/>
        <end position="717"/>
    </location>
</feature>
<feature type="transmembrane region" description="Helical" evidence="6">
    <location>
        <begin position="660"/>
        <end position="678"/>
    </location>
</feature>
<dbReference type="SUPFAM" id="SSF56784">
    <property type="entry name" value="HAD-like"/>
    <property type="match status" value="1"/>
</dbReference>